<evidence type="ECO:0000313" key="3">
    <source>
        <dbReference type="EMBL" id="QDZ23616.1"/>
    </source>
</evidence>
<organism evidence="3 4">
    <name type="scientific">Chloropicon primus</name>
    <dbReference type="NCBI Taxonomy" id="1764295"/>
    <lineage>
        <taxon>Eukaryota</taxon>
        <taxon>Viridiplantae</taxon>
        <taxon>Chlorophyta</taxon>
        <taxon>Chloropicophyceae</taxon>
        <taxon>Chloropicales</taxon>
        <taxon>Chloropicaceae</taxon>
        <taxon>Chloropicon</taxon>
    </lineage>
</organism>
<evidence type="ECO:0000313" key="4">
    <source>
        <dbReference type="Proteomes" id="UP000316726"/>
    </source>
</evidence>
<dbReference type="GO" id="GO:0016491">
    <property type="term" value="F:oxidoreductase activity"/>
    <property type="evidence" value="ECO:0007669"/>
    <property type="project" value="InterPro"/>
</dbReference>
<dbReference type="CDD" id="cd03507">
    <property type="entry name" value="Delta12-FADS-like"/>
    <property type="match status" value="1"/>
</dbReference>
<reference evidence="3 4" key="1">
    <citation type="submission" date="2018-07" db="EMBL/GenBank/DDBJ databases">
        <title>The complete nuclear genome of the prasinophyte Chloropicon primus (CCMP1205).</title>
        <authorList>
            <person name="Pombert J.-F."/>
            <person name="Otis C."/>
            <person name="Turmel M."/>
            <person name="Lemieux C."/>
        </authorList>
    </citation>
    <scope>NUCLEOTIDE SEQUENCE [LARGE SCALE GENOMIC DNA]</scope>
    <source>
        <strain evidence="3 4">CCMP1205</strain>
    </source>
</reference>
<dbReference type="STRING" id="1764295.A0A5B8MTH2"/>
<feature type="domain" description="Fatty acid desaturase" evidence="2">
    <location>
        <begin position="98"/>
        <end position="370"/>
    </location>
</feature>
<sequence>MCQTSTVAYTSPPEELERKERSILATPAGFSGLKGKALALRKEDYPTKGEVMAVIPKECLQRDTLKSLVYLLFSTVILFGLGGLAYAFIPFTLPYLPLWLAYGAANGTVAFGFWVVGHECGHGAFSDNKTLQDAVGFAIHSFCLTPYFSWQRSHAVHHSRVNHMHEGETHVPNPTEDSFAATMHAIKEFPLLGGLAHDLLSLTLVSVGFVFYLVFGASGGPAYKPSNHFWPVAPFETKLFPGKWKRKVILSAMGVFGMMGLLYLWCAAEKSIWPVAAVYVGPYLGLNAWLGIVTKLHHTDVDVPHLEGDEWNWVRGAFLTIDRPYYKIVDILQHHIGSTHVAHHLCPQIPHYHAVKATECIKKAFPHLYLYDPTPVHWALLRVCSKCISVENLNNMWVYTNTRKKTKTT</sequence>
<feature type="transmembrane region" description="Helical" evidence="1">
    <location>
        <begin position="271"/>
        <end position="290"/>
    </location>
</feature>
<accession>A0A5B8MTH2</accession>
<keyword evidence="1" id="KW-0812">Transmembrane</keyword>
<dbReference type="InterPro" id="IPR005804">
    <property type="entry name" value="FA_desaturase_dom"/>
</dbReference>
<dbReference type="EMBL" id="CP031044">
    <property type="protein sequence ID" value="QDZ23616.1"/>
    <property type="molecule type" value="Genomic_DNA"/>
</dbReference>
<name>A0A5B8MTH2_9CHLO</name>
<feature type="transmembrane region" description="Helical" evidence="1">
    <location>
        <begin position="68"/>
        <end position="89"/>
    </location>
</feature>
<keyword evidence="1" id="KW-0472">Membrane</keyword>
<feature type="transmembrane region" description="Helical" evidence="1">
    <location>
        <begin position="248"/>
        <end position="265"/>
    </location>
</feature>
<keyword evidence="4" id="KW-1185">Reference proteome</keyword>
<dbReference type="InterPro" id="IPR012171">
    <property type="entry name" value="Fatty_acid_desaturase"/>
</dbReference>
<dbReference type="GO" id="GO:0006629">
    <property type="term" value="P:lipid metabolic process"/>
    <property type="evidence" value="ECO:0007669"/>
    <property type="project" value="InterPro"/>
</dbReference>
<evidence type="ECO:0000256" key="1">
    <source>
        <dbReference type="SAM" id="Phobius"/>
    </source>
</evidence>
<proteinExistence type="predicted"/>
<dbReference type="PANTHER" id="PTHR32100">
    <property type="entry name" value="OMEGA-6 FATTY ACID DESATURASE, CHLOROPLASTIC"/>
    <property type="match status" value="1"/>
</dbReference>
<dbReference type="OrthoDB" id="1461976at2759"/>
<protein>
    <submittedName>
        <fullName evidence="3">Fatty acid desaturase</fullName>
    </submittedName>
</protein>
<dbReference type="AlphaFoldDB" id="A0A5B8MTH2"/>
<dbReference type="Pfam" id="PF00487">
    <property type="entry name" value="FA_desaturase"/>
    <property type="match status" value="1"/>
</dbReference>
<gene>
    <name evidence="3" type="ORF">A3770_11p61340</name>
</gene>
<dbReference type="Proteomes" id="UP000316726">
    <property type="component" value="Chromosome 11"/>
</dbReference>
<evidence type="ECO:0000259" key="2">
    <source>
        <dbReference type="Pfam" id="PF00487"/>
    </source>
</evidence>
<keyword evidence="1" id="KW-1133">Transmembrane helix</keyword>